<evidence type="ECO:0000313" key="2">
    <source>
        <dbReference type="EMBL" id="OXA43536.1"/>
    </source>
</evidence>
<evidence type="ECO:0000256" key="1">
    <source>
        <dbReference type="SAM" id="MobiDB-lite"/>
    </source>
</evidence>
<dbReference type="AlphaFoldDB" id="A0A226DH77"/>
<comment type="caution">
    <text evidence="2">The sequence shown here is derived from an EMBL/GenBank/DDBJ whole genome shotgun (WGS) entry which is preliminary data.</text>
</comment>
<dbReference type="OrthoDB" id="189220at2759"/>
<organism evidence="2 3">
    <name type="scientific">Folsomia candida</name>
    <name type="common">Springtail</name>
    <dbReference type="NCBI Taxonomy" id="158441"/>
    <lineage>
        <taxon>Eukaryota</taxon>
        <taxon>Metazoa</taxon>
        <taxon>Ecdysozoa</taxon>
        <taxon>Arthropoda</taxon>
        <taxon>Hexapoda</taxon>
        <taxon>Collembola</taxon>
        <taxon>Entomobryomorpha</taxon>
        <taxon>Isotomoidea</taxon>
        <taxon>Isotomidae</taxon>
        <taxon>Proisotominae</taxon>
        <taxon>Folsomia</taxon>
    </lineage>
</organism>
<protein>
    <submittedName>
        <fullName evidence="2">Uncharacterized protein</fullName>
    </submittedName>
</protein>
<evidence type="ECO:0000313" key="3">
    <source>
        <dbReference type="Proteomes" id="UP000198287"/>
    </source>
</evidence>
<feature type="region of interest" description="Disordered" evidence="1">
    <location>
        <begin position="64"/>
        <end position="124"/>
    </location>
</feature>
<sequence length="189" mass="20820">MLCCELVSVPNDERTNGVKILRKKDSPVDLSTELTAVTNRAAISPEVLRRNILYAVTVIQGGDPVLDRRSSSEEAENDTLAPLPILTVQPPPPTSPSEQEHPPEPLLLLNPDSPPSTDHDSDTLQEQQPLLVVDTAGSNRFHSHISLKLAVSTHTHPPPYTFTSTRPATHILHLPPLLTFQHFHISPHF</sequence>
<gene>
    <name evidence="2" type="ORF">Fcan01_21463</name>
</gene>
<accession>A0A226DH77</accession>
<keyword evidence="3" id="KW-1185">Reference proteome</keyword>
<dbReference type="Proteomes" id="UP000198287">
    <property type="component" value="Unassembled WGS sequence"/>
</dbReference>
<name>A0A226DH77_FOLCA</name>
<dbReference type="EMBL" id="LNIX01000021">
    <property type="protein sequence ID" value="OXA43536.1"/>
    <property type="molecule type" value="Genomic_DNA"/>
</dbReference>
<reference evidence="2 3" key="1">
    <citation type="submission" date="2015-12" db="EMBL/GenBank/DDBJ databases">
        <title>The genome of Folsomia candida.</title>
        <authorList>
            <person name="Faddeeva A."/>
            <person name="Derks M.F."/>
            <person name="Anvar Y."/>
            <person name="Smit S."/>
            <person name="Van Straalen N."/>
            <person name="Roelofs D."/>
        </authorList>
    </citation>
    <scope>NUCLEOTIDE SEQUENCE [LARGE SCALE GENOMIC DNA]</scope>
    <source>
        <strain evidence="2 3">VU population</strain>
        <tissue evidence="2">Whole body</tissue>
    </source>
</reference>
<proteinExistence type="predicted"/>